<dbReference type="Pfam" id="PF00589">
    <property type="entry name" value="Phage_integrase"/>
    <property type="match status" value="1"/>
</dbReference>
<organism evidence="3">
    <name type="scientific">bioreactor metagenome</name>
    <dbReference type="NCBI Taxonomy" id="1076179"/>
    <lineage>
        <taxon>unclassified sequences</taxon>
        <taxon>metagenomes</taxon>
        <taxon>ecological metagenomes</taxon>
    </lineage>
</organism>
<gene>
    <name evidence="3" type="ORF">SDC9_156076</name>
</gene>
<dbReference type="InterPro" id="IPR013762">
    <property type="entry name" value="Integrase-like_cat_sf"/>
</dbReference>
<dbReference type="GO" id="GO:0006310">
    <property type="term" value="P:DNA recombination"/>
    <property type="evidence" value="ECO:0007669"/>
    <property type="project" value="UniProtKB-KW"/>
</dbReference>
<name>A0A645F3G5_9ZZZZ</name>
<dbReference type="PROSITE" id="PS51898">
    <property type="entry name" value="TYR_RECOMBINASE"/>
    <property type="match status" value="1"/>
</dbReference>
<dbReference type="SUPFAM" id="SSF56349">
    <property type="entry name" value="DNA breaking-rejoining enzymes"/>
    <property type="match status" value="1"/>
</dbReference>
<proteinExistence type="predicted"/>
<dbReference type="Gene3D" id="1.10.443.10">
    <property type="entry name" value="Intergrase catalytic core"/>
    <property type="match status" value="1"/>
</dbReference>
<dbReference type="InterPro" id="IPR002104">
    <property type="entry name" value="Integrase_catalytic"/>
</dbReference>
<dbReference type="GO" id="GO:0003677">
    <property type="term" value="F:DNA binding"/>
    <property type="evidence" value="ECO:0007669"/>
    <property type="project" value="InterPro"/>
</dbReference>
<feature type="domain" description="Tyr recombinase" evidence="2">
    <location>
        <begin position="1"/>
        <end position="156"/>
    </location>
</feature>
<comment type="caution">
    <text evidence="3">The sequence shown here is derived from an EMBL/GenBank/DDBJ whole genome shotgun (WGS) entry which is preliminary data.</text>
</comment>
<protein>
    <recommendedName>
        <fullName evidence="2">Tyr recombinase domain-containing protein</fullName>
    </recommendedName>
</protein>
<accession>A0A645F3G5</accession>
<keyword evidence="1" id="KW-0233">DNA recombination</keyword>
<sequence>MWGAYDKGETYAGYMLLMIYTGMMPGELLACKIESIDFSAQTITGAGLKTKERKSKPIVFPSFIAPVLRELIGDKLSGKLIRANRDAFYEQYHEAEARIGIRDLKPYSCRHTTATALAIGDAAAPGVIARVMRQTRPLTTQKYTHADVKAVLKVVNGMKKNPVTALPKGRGKKPNTGM</sequence>
<dbReference type="GO" id="GO:0015074">
    <property type="term" value="P:DNA integration"/>
    <property type="evidence" value="ECO:0007669"/>
    <property type="project" value="InterPro"/>
</dbReference>
<dbReference type="AlphaFoldDB" id="A0A645F3G5"/>
<evidence type="ECO:0000256" key="1">
    <source>
        <dbReference type="ARBA" id="ARBA00023172"/>
    </source>
</evidence>
<dbReference type="InterPro" id="IPR011010">
    <property type="entry name" value="DNA_brk_join_enz"/>
</dbReference>
<evidence type="ECO:0000259" key="2">
    <source>
        <dbReference type="PROSITE" id="PS51898"/>
    </source>
</evidence>
<evidence type="ECO:0000313" key="3">
    <source>
        <dbReference type="EMBL" id="MPN08791.1"/>
    </source>
</evidence>
<dbReference type="EMBL" id="VSSQ01054884">
    <property type="protein sequence ID" value="MPN08791.1"/>
    <property type="molecule type" value="Genomic_DNA"/>
</dbReference>
<reference evidence="3" key="1">
    <citation type="submission" date="2019-08" db="EMBL/GenBank/DDBJ databases">
        <authorList>
            <person name="Kucharzyk K."/>
            <person name="Murdoch R.W."/>
            <person name="Higgins S."/>
            <person name="Loffler F."/>
        </authorList>
    </citation>
    <scope>NUCLEOTIDE SEQUENCE</scope>
</reference>